<keyword evidence="3 5" id="KW-0732">Signal</keyword>
<dbReference type="Gene3D" id="3.20.20.80">
    <property type="entry name" value="Glycosidases"/>
    <property type="match status" value="1"/>
</dbReference>
<dbReference type="InterPro" id="IPR017853">
    <property type="entry name" value="GH"/>
</dbReference>
<keyword evidence="4" id="KW-1133">Transmembrane helix</keyword>
<keyword evidence="4" id="KW-0812">Transmembrane</keyword>
<keyword evidence="8" id="KW-1185">Reference proteome</keyword>
<feature type="transmembrane region" description="Helical" evidence="4">
    <location>
        <begin position="467"/>
        <end position="487"/>
    </location>
</feature>
<dbReference type="RefSeq" id="WP_382398211.1">
    <property type="nucleotide sequence ID" value="NZ_JBHTNH010000005.1"/>
</dbReference>
<dbReference type="EMBL" id="JBHTNH010000005">
    <property type="protein sequence ID" value="MFD1361031.1"/>
    <property type="molecule type" value="Genomic_DNA"/>
</dbReference>
<dbReference type="Proteomes" id="UP001597178">
    <property type="component" value="Unassembled WGS sequence"/>
</dbReference>
<keyword evidence="7" id="KW-0378">Hydrolase</keyword>
<evidence type="ECO:0000256" key="2">
    <source>
        <dbReference type="ARBA" id="ARBA00022723"/>
    </source>
</evidence>
<feature type="signal peptide" evidence="5">
    <location>
        <begin position="1"/>
        <end position="18"/>
    </location>
</feature>
<accession>A0ABW3ZRS1</accession>
<gene>
    <name evidence="7" type="ORF">ACFQ4A_05020</name>
</gene>
<dbReference type="InterPro" id="IPR054174">
    <property type="entry name" value="Alpha-amylase-like_C"/>
</dbReference>
<evidence type="ECO:0000256" key="5">
    <source>
        <dbReference type="SAM" id="SignalP"/>
    </source>
</evidence>
<evidence type="ECO:0000259" key="6">
    <source>
        <dbReference type="SMART" id="SM00642"/>
    </source>
</evidence>
<dbReference type="GO" id="GO:0016787">
    <property type="term" value="F:hydrolase activity"/>
    <property type="evidence" value="ECO:0007669"/>
    <property type="project" value="UniProtKB-KW"/>
</dbReference>
<evidence type="ECO:0000313" key="7">
    <source>
        <dbReference type="EMBL" id="MFD1361031.1"/>
    </source>
</evidence>
<dbReference type="Pfam" id="PF00128">
    <property type="entry name" value="Alpha-amylase"/>
    <property type="match status" value="2"/>
</dbReference>
<reference evidence="8" key="1">
    <citation type="journal article" date="2019" name="Int. J. Syst. Evol. Microbiol.">
        <title>The Global Catalogue of Microorganisms (GCM) 10K type strain sequencing project: providing services to taxonomists for standard genome sequencing and annotation.</title>
        <authorList>
            <consortium name="The Broad Institute Genomics Platform"/>
            <consortium name="The Broad Institute Genome Sequencing Center for Infectious Disease"/>
            <person name="Wu L."/>
            <person name="Ma J."/>
        </authorList>
    </citation>
    <scope>NUCLEOTIDE SEQUENCE [LARGE SCALE GENOMIC DNA]</scope>
    <source>
        <strain evidence="8">CCUG 54822</strain>
    </source>
</reference>
<evidence type="ECO:0000256" key="4">
    <source>
        <dbReference type="SAM" id="Phobius"/>
    </source>
</evidence>
<feature type="domain" description="Glycosyl hydrolase family 13 catalytic" evidence="6">
    <location>
        <begin position="36"/>
        <end position="372"/>
    </location>
</feature>
<dbReference type="Gene3D" id="2.60.40.1180">
    <property type="entry name" value="Golgi alpha-mannosidase II"/>
    <property type="match status" value="1"/>
</dbReference>
<evidence type="ECO:0000256" key="3">
    <source>
        <dbReference type="ARBA" id="ARBA00022729"/>
    </source>
</evidence>
<dbReference type="InterPro" id="IPR006047">
    <property type="entry name" value="GH13_cat_dom"/>
</dbReference>
<name>A0ABW3ZRS1_9BACI</name>
<dbReference type="PANTHER" id="PTHR10357:SF215">
    <property type="entry name" value="ALPHA-AMYLASE 1"/>
    <property type="match status" value="1"/>
</dbReference>
<dbReference type="InterPro" id="IPR013780">
    <property type="entry name" value="Glyco_hydro_b"/>
</dbReference>
<evidence type="ECO:0000256" key="1">
    <source>
        <dbReference type="ARBA" id="ARBA00001913"/>
    </source>
</evidence>
<evidence type="ECO:0000313" key="8">
    <source>
        <dbReference type="Proteomes" id="UP001597178"/>
    </source>
</evidence>
<proteinExistence type="predicted"/>
<dbReference type="SMART" id="SM00642">
    <property type="entry name" value="Aamy"/>
    <property type="match status" value="1"/>
</dbReference>
<dbReference type="SUPFAM" id="SSF51011">
    <property type="entry name" value="Glycosyl hydrolase domain"/>
    <property type="match status" value="1"/>
</dbReference>
<comment type="caution">
    <text evidence="7">The sequence shown here is derived from an EMBL/GenBank/DDBJ whole genome shotgun (WGS) entry which is preliminary data.</text>
</comment>
<organism evidence="7 8">
    <name type="scientific">Lentibacillus salinarum</name>
    <dbReference type="NCBI Taxonomy" id="446820"/>
    <lineage>
        <taxon>Bacteria</taxon>
        <taxon>Bacillati</taxon>
        <taxon>Bacillota</taxon>
        <taxon>Bacilli</taxon>
        <taxon>Bacillales</taxon>
        <taxon>Bacillaceae</taxon>
        <taxon>Lentibacillus</taxon>
    </lineage>
</organism>
<sequence>MKRLLCIILAMSFFPGLAQSVSAAGQEAIKEDIVYYILVDRFNNGDTSQNDHANLDDPFAYHGGDLQGITEKLDHLQGNGYTTLVLSPIMANAPDGYHGYWIEDFYQVDEQFGTMDDLQELVKEAHDRDMKVVMELVTNYAAETHPMTEDPDKREWLEENSGQASFPWLDKTVALDQSNPDVQQFLTDVADYWIEEAGIDGYQFHAADQANKPFLEELTTHLQDNNPDLYLLGHILDDESYDGQLTEDTAIQMVENSDLTSIMTDVFANEGAPVAPIYEAWEADGRQEGLTYLDNPYTERFTQKFLENGRNTLTAWKLALTYLYTAPGTPMIYQGSEIPMGGAGFPENQQLVKWNSSDEDLEQFINRIAALRSEFPALQYGDYELIDSSGAMSLFKRSYEGESVYIAINNDVESQAVSIDGPEADKQLSGLLGDNLVRADDNGQYKIGLPRETTEVYVVQDDAGLNWSMITPILAVVVLFVAGIIYLNRKQKQREADA</sequence>
<feature type="chain" id="PRO_5046519072" evidence="5">
    <location>
        <begin position="19"/>
        <end position="498"/>
    </location>
</feature>
<dbReference type="PANTHER" id="PTHR10357">
    <property type="entry name" value="ALPHA-AMYLASE FAMILY MEMBER"/>
    <property type="match status" value="1"/>
</dbReference>
<comment type="cofactor">
    <cofactor evidence="1">
        <name>Ca(2+)</name>
        <dbReference type="ChEBI" id="CHEBI:29108"/>
    </cofactor>
</comment>
<dbReference type="Pfam" id="PF22026">
    <property type="entry name" value="Alpha-amylase_C_2"/>
    <property type="match status" value="1"/>
</dbReference>
<keyword evidence="2" id="KW-0479">Metal-binding</keyword>
<keyword evidence="4" id="KW-0472">Membrane</keyword>
<dbReference type="SUPFAM" id="SSF51445">
    <property type="entry name" value="(Trans)glycosidases"/>
    <property type="match status" value="1"/>
</dbReference>
<protein>
    <submittedName>
        <fullName evidence="7">Alpha-amylase family glycosyl hydrolase</fullName>
    </submittedName>
</protein>